<dbReference type="PIRSF" id="PIRSF031982">
    <property type="entry name" value="UCP031982_abhydr"/>
    <property type="match status" value="1"/>
</dbReference>
<evidence type="ECO:0000313" key="2">
    <source>
        <dbReference type="EMBL" id="MBW6396594.1"/>
    </source>
</evidence>
<evidence type="ECO:0000313" key="3">
    <source>
        <dbReference type="Proteomes" id="UP001196565"/>
    </source>
</evidence>
<sequence length="302" mass="31215">MIRRVAALVLVSVALLARGAVAQTVFEVSGTPPLEAALWLPDGATRAPLVLLLHGAGGRWSELAPLGAALAGAGIAAAGFTQVADRSAPNAFARMAARARTASRVLDAVLVRAGDRVDPGRLGVFGYSAGATAAMLLIGGRADPARWRALCEVAPQERLCLSPFGQSALAAADAPAFTAPDSRFRAAMLAAPALGFLFAGDGMRGVPPGTAVRLWRAEADSLLAEPNHAEAIAPLLPGHPVPSVVPGADHWVFTPPCGPERRAAEPWLCADPPGFDRAAFHRAFRADAIAFFRAALAPPAER</sequence>
<proteinExistence type="predicted"/>
<dbReference type="Gene3D" id="3.40.50.1820">
    <property type="entry name" value="alpha/beta hydrolase"/>
    <property type="match status" value="1"/>
</dbReference>
<feature type="chain" id="PRO_5047054440" description="Dienelactone hydrolase domain-containing protein" evidence="1">
    <location>
        <begin position="23"/>
        <end position="302"/>
    </location>
</feature>
<gene>
    <name evidence="2" type="ORF">KPL78_01990</name>
</gene>
<protein>
    <recommendedName>
        <fullName evidence="4">Dienelactone hydrolase domain-containing protein</fullName>
    </recommendedName>
</protein>
<dbReference type="InterPro" id="IPR016986">
    <property type="entry name" value="UCP031982_abhydr"/>
</dbReference>
<dbReference type="RefSeq" id="WP_219761000.1">
    <property type="nucleotide sequence ID" value="NZ_JAHYBZ010000001.1"/>
</dbReference>
<dbReference type="EMBL" id="JAHYBZ010000001">
    <property type="protein sequence ID" value="MBW6396594.1"/>
    <property type="molecule type" value="Genomic_DNA"/>
</dbReference>
<name>A0ABS7A2S1_9PROT</name>
<dbReference type="Proteomes" id="UP001196565">
    <property type="component" value="Unassembled WGS sequence"/>
</dbReference>
<reference evidence="2 3" key="1">
    <citation type="submission" date="2021-07" db="EMBL/GenBank/DDBJ databases">
        <authorList>
            <person name="So Y."/>
        </authorList>
    </citation>
    <scope>NUCLEOTIDE SEQUENCE [LARGE SCALE GENOMIC DNA]</scope>
    <source>
        <strain evidence="2 3">HJA6</strain>
    </source>
</reference>
<accession>A0ABS7A2S1</accession>
<dbReference type="SUPFAM" id="SSF53474">
    <property type="entry name" value="alpha/beta-Hydrolases"/>
    <property type="match status" value="1"/>
</dbReference>
<evidence type="ECO:0008006" key="4">
    <source>
        <dbReference type="Google" id="ProtNLM"/>
    </source>
</evidence>
<dbReference type="InterPro" id="IPR029058">
    <property type="entry name" value="AB_hydrolase_fold"/>
</dbReference>
<comment type="caution">
    <text evidence="2">The sequence shown here is derived from an EMBL/GenBank/DDBJ whole genome shotgun (WGS) entry which is preliminary data.</text>
</comment>
<feature type="signal peptide" evidence="1">
    <location>
        <begin position="1"/>
        <end position="22"/>
    </location>
</feature>
<organism evidence="2 3">
    <name type="scientific">Roseomonas alba</name>
    <dbReference type="NCBI Taxonomy" id="2846776"/>
    <lineage>
        <taxon>Bacteria</taxon>
        <taxon>Pseudomonadati</taxon>
        <taxon>Pseudomonadota</taxon>
        <taxon>Alphaproteobacteria</taxon>
        <taxon>Acetobacterales</taxon>
        <taxon>Roseomonadaceae</taxon>
        <taxon>Roseomonas</taxon>
    </lineage>
</organism>
<keyword evidence="3" id="KW-1185">Reference proteome</keyword>
<evidence type="ECO:0000256" key="1">
    <source>
        <dbReference type="SAM" id="SignalP"/>
    </source>
</evidence>
<keyword evidence="1" id="KW-0732">Signal</keyword>